<evidence type="ECO:0000256" key="3">
    <source>
        <dbReference type="ARBA" id="ARBA00023180"/>
    </source>
</evidence>
<keyword evidence="1" id="KW-0732">Signal</keyword>
<name>A0A8C8VE33_9SAUR</name>
<evidence type="ECO:0000313" key="6">
    <source>
        <dbReference type="Ensembl" id="ENSPCEP00000000895.1"/>
    </source>
</evidence>
<protein>
    <recommendedName>
        <fullName evidence="5">Ig-like domain-containing protein</fullName>
    </recommendedName>
</protein>
<dbReference type="PROSITE" id="PS50835">
    <property type="entry name" value="IG_LIKE"/>
    <property type="match status" value="1"/>
</dbReference>
<keyword evidence="4" id="KW-0393">Immunoglobulin domain</keyword>
<dbReference type="Ensembl" id="ENSPCET00000000930.1">
    <property type="protein sequence ID" value="ENSPCEP00000000895.1"/>
    <property type="gene ID" value="ENSPCEG00000000767.1"/>
</dbReference>
<dbReference type="InterPro" id="IPR003599">
    <property type="entry name" value="Ig_sub"/>
</dbReference>
<proteinExistence type="predicted"/>
<dbReference type="InterPro" id="IPR003598">
    <property type="entry name" value="Ig_sub2"/>
</dbReference>
<organism evidence="6 7">
    <name type="scientific">Pelusios castaneus</name>
    <name type="common">West African mud turtle</name>
    <dbReference type="NCBI Taxonomy" id="367368"/>
    <lineage>
        <taxon>Eukaryota</taxon>
        <taxon>Metazoa</taxon>
        <taxon>Chordata</taxon>
        <taxon>Craniata</taxon>
        <taxon>Vertebrata</taxon>
        <taxon>Euteleostomi</taxon>
        <taxon>Archelosauria</taxon>
        <taxon>Testudinata</taxon>
        <taxon>Testudines</taxon>
        <taxon>Pleurodira</taxon>
        <taxon>Pelomedusidae</taxon>
        <taxon>Pelusios</taxon>
    </lineage>
</organism>
<keyword evidence="7" id="KW-1185">Reference proteome</keyword>
<reference evidence="6" key="1">
    <citation type="submission" date="2025-08" db="UniProtKB">
        <authorList>
            <consortium name="Ensembl"/>
        </authorList>
    </citation>
    <scope>IDENTIFICATION</scope>
</reference>
<dbReference type="SMART" id="SM00408">
    <property type="entry name" value="IGc2"/>
    <property type="match status" value="1"/>
</dbReference>
<evidence type="ECO:0000256" key="4">
    <source>
        <dbReference type="ARBA" id="ARBA00023319"/>
    </source>
</evidence>
<evidence type="ECO:0000256" key="2">
    <source>
        <dbReference type="ARBA" id="ARBA00023157"/>
    </source>
</evidence>
<dbReference type="PANTHER" id="PTHR19971">
    <property type="entry name" value="SIGNAL-REGULATORY PROTEIN BETA"/>
    <property type="match status" value="1"/>
</dbReference>
<dbReference type="SUPFAM" id="SSF48726">
    <property type="entry name" value="Immunoglobulin"/>
    <property type="match status" value="1"/>
</dbReference>
<dbReference type="InterPro" id="IPR036179">
    <property type="entry name" value="Ig-like_dom_sf"/>
</dbReference>
<dbReference type="SMART" id="SM00409">
    <property type="entry name" value="IG"/>
    <property type="match status" value="1"/>
</dbReference>
<dbReference type="InterPro" id="IPR051755">
    <property type="entry name" value="Ig-like_CS_Receptor"/>
</dbReference>
<sequence>TQLPAPWSLASPSPVRSLLAGSRAQGFQLLQPQDAESVAVGETLTLNCSVTGDPPVGPVRWFKDSGPGRQLVYDDKGSFPRVTRAVPGSATDFTIRIRDTRPADAGVYHCVKFKKGTGPDEEIRSGAGTTVSVIGECEPGPDTLPQVTGFGATHGRTR</sequence>
<keyword evidence="2" id="KW-1015">Disulfide bond</keyword>
<keyword evidence="3" id="KW-0325">Glycoprotein</keyword>
<dbReference type="FunFam" id="2.60.40.10:FF:000295">
    <property type="entry name" value="Tyrosine-protein phosphatase non-receptor type substrate 1"/>
    <property type="match status" value="1"/>
</dbReference>
<dbReference type="Pfam" id="PF07686">
    <property type="entry name" value="V-set"/>
    <property type="match status" value="1"/>
</dbReference>
<dbReference type="InterPro" id="IPR013106">
    <property type="entry name" value="Ig_V-set"/>
</dbReference>
<dbReference type="InterPro" id="IPR013783">
    <property type="entry name" value="Ig-like_fold"/>
</dbReference>
<dbReference type="InterPro" id="IPR007110">
    <property type="entry name" value="Ig-like_dom"/>
</dbReference>
<feature type="domain" description="Ig-like" evidence="5">
    <location>
        <begin position="14"/>
        <end position="110"/>
    </location>
</feature>
<dbReference type="Proteomes" id="UP000694393">
    <property type="component" value="Unplaced"/>
</dbReference>
<reference evidence="6" key="2">
    <citation type="submission" date="2025-09" db="UniProtKB">
        <authorList>
            <consortium name="Ensembl"/>
        </authorList>
    </citation>
    <scope>IDENTIFICATION</scope>
</reference>
<evidence type="ECO:0000313" key="7">
    <source>
        <dbReference type="Proteomes" id="UP000694393"/>
    </source>
</evidence>
<evidence type="ECO:0000256" key="1">
    <source>
        <dbReference type="ARBA" id="ARBA00022729"/>
    </source>
</evidence>
<dbReference type="SMART" id="SM00406">
    <property type="entry name" value="IGv"/>
    <property type="match status" value="1"/>
</dbReference>
<dbReference type="Gene3D" id="2.60.40.10">
    <property type="entry name" value="Immunoglobulins"/>
    <property type="match status" value="1"/>
</dbReference>
<accession>A0A8C8VE33</accession>
<evidence type="ECO:0000259" key="5">
    <source>
        <dbReference type="PROSITE" id="PS50835"/>
    </source>
</evidence>
<dbReference type="AlphaFoldDB" id="A0A8C8VE33"/>